<evidence type="ECO:0000313" key="1">
    <source>
        <dbReference type="EMBL" id="RMB57267.1"/>
    </source>
</evidence>
<keyword evidence="2" id="KW-1185">Reference proteome</keyword>
<dbReference type="AlphaFoldDB" id="A0A3M0FZC2"/>
<reference evidence="1 2" key="1">
    <citation type="submission" date="2018-10" db="EMBL/GenBank/DDBJ databases">
        <title>Tessaracoccus antarcticuss sp. nov., isolated from sediment.</title>
        <authorList>
            <person name="Zhou L.Y."/>
            <person name="Du Z.J."/>
        </authorList>
    </citation>
    <scope>NUCLEOTIDE SEQUENCE [LARGE SCALE GENOMIC DNA]</scope>
    <source>
        <strain evidence="1 2">JDX10</strain>
    </source>
</reference>
<dbReference type="OrthoDB" id="3829914at2"/>
<comment type="caution">
    <text evidence="1">The sequence shown here is derived from an EMBL/GenBank/DDBJ whole genome shotgun (WGS) entry which is preliminary data.</text>
</comment>
<protein>
    <submittedName>
        <fullName evidence="1">Uncharacterized protein</fullName>
    </submittedName>
</protein>
<accession>A0A3M0FZC2</accession>
<gene>
    <name evidence="1" type="ORF">EAX62_15930</name>
</gene>
<proteinExistence type="predicted"/>
<sequence>MGAEDWEVDVTTDVELRATTESGDIIDNPSEDALFMMLEEIESGEGSYLIVEFLADRSGQTYAQTSRSSDGSYVVEYRDGSAERHYGTTVEDMRASHALITAWTFQIPGWRDSATWEQILF</sequence>
<dbReference type="EMBL" id="REFW01000007">
    <property type="protein sequence ID" value="RMB57267.1"/>
    <property type="molecule type" value="Genomic_DNA"/>
</dbReference>
<evidence type="ECO:0000313" key="2">
    <source>
        <dbReference type="Proteomes" id="UP000275256"/>
    </source>
</evidence>
<dbReference type="Proteomes" id="UP000275256">
    <property type="component" value="Unassembled WGS sequence"/>
</dbReference>
<name>A0A3M0FZC2_9ACTN</name>
<organism evidence="1 2">
    <name type="scientific">Tessaracoccus antarcticus</name>
    <dbReference type="NCBI Taxonomy" id="2479848"/>
    <lineage>
        <taxon>Bacteria</taxon>
        <taxon>Bacillati</taxon>
        <taxon>Actinomycetota</taxon>
        <taxon>Actinomycetes</taxon>
        <taxon>Propionibacteriales</taxon>
        <taxon>Propionibacteriaceae</taxon>
        <taxon>Tessaracoccus</taxon>
    </lineage>
</organism>